<dbReference type="KEGG" id="qsa:O6P43_007311"/>
<dbReference type="SUPFAM" id="SSF50978">
    <property type="entry name" value="WD40 repeat-like"/>
    <property type="match status" value="1"/>
</dbReference>
<reference evidence="6" key="1">
    <citation type="journal article" date="2023" name="Science">
        <title>Elucidation of the pathway for biosynthesis of saponin adjuvants from the soapbark tree.</title>
        <authorList>
            <person name="Reed J."/>
            <person name="Orme A."/>
            <person name="El-Demerdash A."/>
            <person name="Owen C."/>
            <person name="Martin L.B.B."/>
            <person name="Misra R.C."/>
            <person name="Kikuchi S."/>
            <person name="Rejzek M."/>
            <person name="Martin A.C."/>
            <person name="Harkess A."/>
            <person name="Leebens-Mack J."/>
            <person name="Louveau T."/>
            <person name="Stephenson M.J."/>
            <person name="Osbourn A."/>
        </authorList>
    </citation>
    <scope>NUCLEOTIDE SEQUENCE</scope>
    <source>
        <strain evidence="6">S10</strain>
    </source>
</reference>
<keyword evidence="3" id="KW-0853">WD repeat</keyword>
<evidence type="ECO:0000256" key="2">
    <source>
        <dbReference type="ARBA" id="ARBA00022490"/>
    </source>
</evidence>
<evidence type="ECO:0000313" key="6">
    <source>
        <dbReference type="EMBL" id="KAJ7977731.1"/>
    </source>
</evidence>
<dbReference type="GO" id="GO:0030488">
    <property type="term" value="P:tRNA methylation"/>
    <property type="evidence" value="ECO:0007669"/>
    <property type="project" value="TreeGrafter"/>
</dbReference>
<keyword evidence="5" id="KW-0677">Repeat</keyword>
<proteinExistence type="predicted"/>
<evidence type="ECO:0000256" key="5">
    <source>
        <dbReference type="ARBA" id="ARBA00022737"/>
    </source>
</evidence>
<dbReference type="Gene3D" id="2.130.10.10">
    <property type="entry name" value="YVTN repeat-like/Quinoprotein amine dehydrogenase"/>
    <property type="match status" value="1"/>
</dbReference>
<accession>A0AAD7QB87</accession>
<sequence length="244" mass="27046">MANCVTPGNLSTPNDSKDCNMEYSQATCQAPLQSEMNIDDSISEICEIQPLHVLNRIHQSGVNCLHVSEIKGGKRSDCSHLCSVVSGGDDQALHYLVVELSLVSTNLDVEVMTPDIRNSISGPEYVKNFTHYSQNHRKSCRIRFLDQEKILSAHSSAVKGVWTDGSWVFSTGLDQRVRCWNFTLSKLKEHASLIVSVPEPEALCARACGRNHYRITVAGRGMQMVEFSESCDMGAMNGEELNFC</sequence>
<organism evidence="6 7">
    <name type="scientific">Quillaja saponaria</name>
    <name type="common">Soap bark tree</name>
    <dbReference type="NCBI Taxonomy" id="32244"/>
    <lineage>
        <taxon>Eukaryota</taxon>
        <taxon>Viridiplantae</taxon>
        <taxon>Streptophyta</taxon>
        <taxon>Embryophyta</taxon>
        <taxon>Tracheophyta</taxon>
        <taxon>Spermatophyta</taxon>
        <taxon>Magnoliopsida</taxon>
        <taxon>eudicotyledons</taxon>
        <taxon>Gunneridae</taxon>
        <taxon>Pentapetalae</taxon>
        <taxon>rosids</taxon>
        <taxon>fabids</taxon>
        <taxon>Fabales</taxon>
        <taxon>Quillajaceae</taxon>
        <taxon>Quillaja</taxon>
    </lineage>
</organism>
<evidence type="ECO:0000256" key="3">
    <source>
        <dbReference type="ARBA" id="ARBA00022574"/>
    </source>
</evidence>
<keyword evidence="2" id="KW-0963">Cytoplasm</keyword>
<comment type="caution">
    <text evidence="6">The sequence shown here is derived from an EMBL/GenBank/DDBJ whole genome shotgun (WGS) entry which is preliminary data.</text>
</comment>
<comment type="subcellular location">
    <subcellularLocation>
        <location evidence="1">Cytoplasm</location>
    </subcellularLocation>
</comment>
<keyword evidence="4" id="KW-0819">tRNA processing</keyword>
<dbReference type="EMBL" id="JARAOO010000003">
    <property type="protein sequence ID" value="KAJ7977731.1"/>
    <property type="molecule type" value="Genomic_DNA"/>
</dbReference>
<gene>
    <name evidence="6" type="ORF">O6P43_007311</name>
</gene>
<dbReference type="InterPro" id="IPR051973">
    <property type="entry name" value="tRNA_Anticodon_Mtase-Reg"/>
</dbReference>
<evidence type="ECO:0000313" key="7">
    <source>
        <dbReference type="Proteomes" id="UP001163823"/>
    </source>
</evidence>
<dbReference type="PANTHER" id="PTHR14344">
    <property type="entry name" value="WD REPEAT PROTEIN"/>
    <property type="match status" value="1"/>
</dbReference>
<dbReference type="InterPro" id="IPR015943">
    <property type="entry name" value="WD40/YVTN_repeat-like_dom_sf"/>
</dbReference>
<dbReference type="PANTHER" id="PTHR14344:SF3">
    <property type="entry name" value="WD REPEAT-CONTAINING PROTEIN 6"/>
    <property type="match status" value="1"/>
</dbReference>
<dbReference type="Proteomes" id="UP001163823">
    <property type="component" value="Chromosome 3"/>
</dbReference>
<dbReference type="AlphaFoldDB" id="A0AAD7QB87"/>
<protein>
    <submittedName>
        <fullName evidence="6">WD repeat-containing protein</fullName>
    </submittedName>
</protein>
<evidence type="ECO:0000256" key="4">
    <source>
        <dbReference type="ARBA" id="ARBA00022694"/>
    </source>
</evidence>
<evidence type="ECO:0000256" key="1">
    <source>
        <dbReference type="ARBA" id="ARBA00004496"/>
    </source>
</evidence>
<name>A0AAD7QB87_QUISA</name>
<dbReference type="GO" id="GO:0005737">
    <property type="term" value="C:cytoplasm"/>
    <property type="evidence" value="ECO:0007669"/>
    <property type="project" value="UniProtKB-SubCell"/>
</dbReference>
<dbReference type="InterPro" id="IPR036322">
    <property type="entry name" value="WD40_repeat_dom_sf"/>
</dbReference>
<keyword evidence="7" id="KW-1185">Reference proteome</keyword>